<comment type="caution">
    <text evidence="11">The sequence shown here is derived from an EMBL/GenBank/DDBJ whole genome shotgun (WGS) entry which is preliminary data.</text>
</comment>
<evidence type="ECO:0000256" key="4">
    <source>
        <dbReference type="ARBA" id="ARBA00022475"/>
    </source>
</evidence>
<dbReference type="Proteomes" id="UP000004956">
    <property type="component" value="Unassembled WGS sequence"/>
</dbReference>
<feature type="transmembrane region" description="Helical" evidence="10">
    <location>
        <begin position="137"/>
        <end position="158"/>
    </location>
</feature>
<keyword evidence="2" id="KW-0813">Transport</keyword>
<dbReference type="PANTHER" id="PTHR43298">
    <property type="entry name" value="MULTIDRUG RESISTANCE PROTEIN NORM-RELATED"/>
    <property type="match status" value="1"/>
</dbReference>
<feature type="transmembrane region" description="Helical" evidence="10">
    <location>
        <begin position="326"/>
        <end position="347"/>
    </location>
</feature>
<dbReference type="CDD" id="cd13133">
    <property type="entry name" value="MATE_like_7"/>
    <property type="match status" value="1"/>
</dbReference>
<evidence type="ECO:0000313" key="11">
    <source>
        <dbReference type="EMBL" id="EHY31295.1"/>
    </source>
</evidence>
<organism evidence="11 12">
    <name type="scientific">Sutterella parvirubra YIT 11816</name>
    <dbReference type="NCBI Taxonomy" id="762967"/>
    <lineage>
        <taxon>Bacteria</taxon>
        <taxon>Pseudomonadati</taxon>
        <taxon>Pseudomonadota</taxon>
        <taxon>Betaproteobacteria</taxon>
        <taxon>Burkholderiales</taxon>
        <taxon>Sutterellaceae</taxon>
        <taxon>Sutterella</taxon>
    </lineage>
</organism>
<feature type="transmembrane region" description="Helical" evidence="10">
    <location>
        <begin position="367"/>
        <end position="385"/>
    </location>
</feature>
<evidence type="ECO:0000256" key="3">
    <source>
        <dbReference type="ARBA" id="ARBA00022449"/>
    </source>
</evidence>
<dbReference type="InterPro" id="IPR048279">
    <property type="entry name" value="MdtK-like"/>
</dbReference>
<evidence type="ECO:0000256" key="5">
    <source>
        <dbReference type="ARBA" id="ARBA00022692"/>
    </source>
</evidence>
<keyword evidence="4" id="KW-1003">Cell membrane</keyword>
<keyword evidence="3" id="KW-0050">Antiport</keyword>
<dbReference type="InterPro" id="IPR002528">
    <property type="entry name" value="MATE_fam"/>
</dbReference>
<dbReference type="HOGENOM" id="CLU_012893_6_5_4"/>
<feature type="transmembrane region" description="Helical" evidence="10">
    <location>
        <begin position="21"/>
        <end position="44"/>
    </location>
</feature>
<feature type="transmembrane region" description="Helical" evidence="10">
    <location>
        <begin position="195"/>
        <end position="216"/>
    </location>
</feature>
<accession>H3KF16</accession>
<dbReference type="PANTHER" id="PTHR43298:SF2">
    <property type="entry name" value="FMN_FAD EXPORTER YEEO-RELATED"/>
    <property type="match status" value="1"/>
</dbReference>
<feature type="transmembrane region" description="Helical" evidence="10">
    <location>
        <begin position="94"/>
        <end position="117"/>
    </location>
</feature>
<sequence length="454" mass="48904">MSDLTTTPTRRTYRTRDLLTLSLPMMASFLLEMLIGLTDAAFLGRTTEEALGAAAISGVLFLTVLMIGIGYSTGLQAAMARANGEGLDGEVGRLFRSGVVTLLFFAVIGVLFCAFAGPSVFQLWLDNPIVARDASDYLFWRGMGLPIAFLCAALRAYFVATLRPNVLTTSAVAMVGANMLLNYVLIFGWGPIPAMGISGAAIASAVAEVAALAFFLREVRRTPKARRTIWGGTDAPADWGWDARTQKVLFVLGRWVMLQEAVAFAAWFAFFLAIEHLGAAELALSNVLRQIGGFLFLFIHALGSTAGTVSANLLGEHREGEISGVVRRGFLLSVGLTGLTVIAFSVAPRAVISIFTDLPEVVNAELGPYWMLLLSFVPGVPGMYLNFVLASVGRTKAAATVSGCSVVTYVAYIAWLTTEASTLTQYWFSDTVYYTTAGIVATVFYLRSPWRRKG</sequence>
<dbReference type="PIRSF" id="PIRSF006603">
    <property type="entry name" value="DinF"/>
    <property type="match status" value="1"/>
</dbReference>
<keyword evidence="7" id="KW-0406">Ion transport</keyword>
<proteinExistence type="predicted"/>
<reference evidence="11 12" key="1">
    <citation type="submission" date="2011-11" db="EMBL/GenBank/DDBJ databases">
        <authorList>
            <person name="Weinstock G."/>
            <person name="Sodergren E."/>
            <person name="Clifton S."/>
            <person name="Fulton L."/>
            <person name="Fulton B."/>
            <person name="Courtney L."/>
            <person name="Fronick C."/>
            <person name="Harrison M."/>
            <person name="Strong C."/>
            <person name="Farmer C."/>
            <person name="Delahaunty K."/>
            <person name="Markovic C."/>
            <person name="Hall O."/>
            <person name="Minx P."/>
            <person name="Tomlinson C."/>
            <person name="Mitreva M."/>
            <person name="Hou S."/>
            <person name="Chen J."/>
            <person name="Wollam A."/>
            <person name="Pepin K.H."/>
            <person name="Johnson M."/>
            <person name="Bhonagiri V."/>
            <person name="Zhang X."/>
            <person name="Suruliraj S."/>
            <person name="Warren W."/>
            <person name="Chinwalla A."/>
            <person name="Mardis E.R."/>
            <person name="Wilson R.K."/>
        </authorList>
    </citation>
    <scope>NUCLEOTIDE SEQUENCE [LARGE SCALE GENOMIC DNA]</scope>
    <source>
        <strain evidence="11 12">YIT 11816</strain>
    </source>
</reference>
<feature type="transmembrane region" description="Helical" evidence="10">
    <location>
        <begin position="255"/>
        <end position="274"/>
    </location>
</feature>
<gene>
    <name evidence="11" type="ORF">HMPREF9440_01332</name>
</gene>
<evidence type="ECO:0000256" key="9">
    <source>
        <dbReference type="ARBA" id="ARBA00031636"/>
    </source>
</evidence>
<evidence type="ECO:0000256" key="6">
    <source>
        <dbReference type="ARBA" id="ARBA00022989"/>
    </source>
</evidence>
<evidence type="ECO:0000256" key="2">
    <source>
        <dbReference type="ARBA" id="ARBA00022448"/>
    </source>
</evidence>
<protein>
    <recommendedName>
        <fullName evidence="9">Multidrug-efflux transporter</fullName>
    </recommendedName>
</protein>
<feature type="transmembrane region" description="Helical" evidence="10">
    <location>
        <begin position="50"/>
        <end position="73"/>
    </location>
</feature>
<evidence type="ECO:0000256" key="7">
    <source>
        <dbReference type="ARBA" id="ARBA00023065"/>
    </source>
</evidence>
<dbReference type="GO" id="GO:0042910">
    <property type="term" value="F:xenobiotic transmembrane transporter activity"/>
    <property type="evidence" value="ECO:0007669"/>
    <property type="project" value="InterPro"/>
</dbReference>
<dbReference type="GO" id="GO:0005886">
    <property type="term" value="C:plasma membrane"/>
    <property type="evidence" value="ECO:0007669"/>
    <property type="project" value="UniProtKB-SubCell"/>
</dbReference>
<evidence type="ECO:0000313" key="12">
    <source>
        <dbReference type="Proteomes" id="UP000004956"/>
    </source>
</evidence>
<evidence type="ECO:0000256" key="8">
    <source>
        <dbReference type="ARBA" id="ARBA00023136"/>
    </source>
</evidence>
<dbReference type="STRING" id="762967.HMPREF9440_01332"/>
<dbReference type="OrthoDB" id="9780160at2"/>
<feature type="transmembrane region" description="Helical" evidence="10">
    <location>
        <begin position="427"/>
        <end position="446"/>
    </location>
</feature>
<keyword evidence="8 10" id="KW-0472">Membrane</keyword>
<dbReference type="AlphaFoldDB" id="H3KF16"/>
<dbReference type="Pfam" id="PF01554">
    <property type="entry name" value="MatE"/>
    <property type="match status" value="2"/>
</dbReference>
<feature type="transmembrane region" description="Helical" evidence="10">
    <location>
        <begin position="397"/>
        <end position="415"/>
    </location>
</feature>
<dbReference type="RefSeq" id="WP_008542235.1">
    <property type="nucleotide sequence ID" value="NZ_JH604959.1"/>
</dbReference>
<evidence type="ECO:0000256" key="10">
    <source>
        <dbReference type="SAM" id="Phobius"/>
    </source>
</evidence>
<comment type="subcellular location">
    <subcellularLocation>
        <location evidence="1">Cell inner membrane</location>
        <topology evidence="1">Multi-pass membrane protein</topology>
    </subcellularLocation>
</comment>
<dbReference type="EMBL" id="AFBQ01000184">
    <property type="protein sequence ID" value="EHY31295.1"/>
    <property type="molecule type" value="Genomic_DNA"/>
</dbReference>
<evidence type="ECO:0000256" key="1">
    <source>
        <dbReference type="ARBA" id="ARBA00004429"/>
    </source>
</evidence>
<keyword evidence="12" id="KW-1185">Reference proteome</keyword>
<dbReference type="InterPro" id="IPR050222">
    <property type="entry name" value="MATE_MdtK"/>
</dbReference>
<name>H3KF16_9BURK</name>
<dbReference type="PATRIC" id="fig|762967.3.peg.1045"/>
<keyword evidence="6 10" id="KW-1133">Transmembrane helix</keyword>
<feature type="transmembrane region" description="Helical" evidence="10">
    <location>
        <begin position="294"/>
        <end position="314"/>
    </location>
</feature>
<dbReference type="GO" id="GO:0006811">
    <property type="term" value="P:monoatomic ion transport"/>
    <property type="evidence" value="ECO:0007669"/>
    <property type="project" value="UniProtKB-KW"/>
</dbReference>
<keyword evidence="5 10" id="KW-0812">Transmembrane</keyword>
<feature type="transmembrane region" description="Helical" evidence="10">
    <location>
        <begin position="170"/>
        <end position="189"/>
    </location>
</feature>
<dbReference type="GO" id="GO:0015297">
    <property type="term" value="F:antiporter activity"/>
    <property type="evidence" value="ECO:0007669"/>
    <property type="project" value="UniProtKB-KW"/>
</dbReference>